<feature type="repeat" description="ANK" evidence="1">
    <location>
        <begin position="1022"/>
        <end position="1054"/>
    </location>
</feature>
<organism evidence="4">
    <name type="scientific">Oryza punctata</name>
    <name type="common">Red rice</name>
    <dbReference type="NCBI Taxonomy" id="4537"/>
    <lineage>
        <taxon>Eukaryota</taxon>
        <taxon>Viridiplantae</taxon>
        <taxon>Streptophyta</taxon>
        <taxon>Embryophyta</taxon>
        <taxon>Tracheophyta</taxon>
        <taxon>Spermatophyta</taxon>
        <taxon>Magnoliopsida</taxon>
        <taxon>Liliopsida</taxon>
        <taxon>Poales</taxon>
        <taxon>Poaceae</taxon>
        <taxon>BOP clade</taxon>
        <taxon>Oryzoideae</taxon>
        <taxon>Oryzeae</taxon>
        <taxon>Oryzinae</taxon>
        <taxon>Oryza</taxon>
    </lineage>
</organism>
<dbReference type="Gene3D" id="1.25.40.20">
    <property type="entry name" value="Ankyrin repeat-containing domain"/>
    <property type="match status" value="6"/>
</dbReference>
<feature type="compositionally biased region" description="Basic and acidic residues" evidence="3">
    <location>
        <begin position="1181"/>
        <end position="1192"/>
    </location>
</feature>
<feature type="repeat" description="ANK" evidence="1">
    <location>
        <begin position="178"/>
        <end position="210"/>
    </location>
</feature>
<dbReference type="PROSITE" id="PS50297">
    <property type="entry name" value="ANK_REP_REGION"/>
    <property type="match status" value="8"/>
</dbReference>
<dbReference type="PRINTS" id="PR01415">
    <property type="entry name" value="ANKYRIN"/>
</dbReference>
<dbReference type="PANTHER" id="PTHR46224:SF19">
    <property type="entry name" value="OS03G0680200 PROTEIN"/>
    <property type="match status" value="1"/>
</dbReference>
<feature type="repeat" description="ANK" evidence="1">
    <location>
        <begin position="113"/>
        <end position="145"/>
    </location>
</feature>
<keyword evidence="2" id="KW-0802">TPR repeat</keyword>
<feature type="repeat" description="ANK" evidence="1">
    <location>
        <begin position="582"/>
        <end position="614"/>
    </location>
</feature>
<feature type="repeat" description="ANK" evidence="1">
    <location>
        <begin position="614"/>
        <end position="646"/>
    </location>
</feature>
<dbReference type="PANTHER" id="PTHR46224">
    <property type="entry name" value="ANKYRIN REPEAT FAMILY PROTEIN"/>
    <property type="match status" value="1"/>
</dbReference>
<dbReference type="InterPro" id="IPR002110">
    <property type="entry name" value="Ankyrin_rpt"/>
</dbReference>
<evidence type="ECO:0000256" key="3">
    <source>
        <dbReference type="SAM" id="MobiDB-lite"/>
    </source>
</evidence>
<keyword evidence="5" id="KW-1185">Reference proteome</keyword>
<feature type="repeat" description="TPR" evidence="2">
    <location>
        <begin position="401"/>
        <end position="434"/>
    </location>
</feature>
<dbReference type="SUPFAM" id="SSF48403">
    <property type="entry name" value="Ankyrin repeat"/>
    <property type="match status" value="3"/>
</dbReference>
<feature type="region of interest" description="Disordered" evidence="3">
    <location>
        <begin position="61"/>
        <end position="86"/>
    </location>
</feature>
<dbReference type="eggNOG" id="KOG0504">
    <property type="taxonomic scope" value="Eukaryota"/>
</dbReference>
<feature type="repeat" description="TPR" evidence="2">
    <location>
        <begin position="849"/>
        <end position="882"/>
    </location>
</feature>
<feature type="repeat" description="ANK" evidence="1">
    <location>
        <begin position="146"/>
        <end position="178"/>
    </location>
</feature>
<dbReference type="InterPro" id="IPR036770">
    <property type="entry name" value="Ankyrin_rpt-contain_sf"/>
</dbReference>
<dbReference type="InterPro" id="IPR051616">
    <property type="entry name" value="Cul2-RING_E3_ligase_SR"/>
</dbReference>
<dbReference type="eggNOG" id="KOG0548">
    <property type="taxonomic scope" value="Eukaryota"/>
</dbReference>
<dbReference type="SUPFAM" id="SSF48452">
    <property type="entry name" value="TPR-like"/>
    <property type="match status" value="2"/>
</dbReference>
<evidence type="ECO:0000256" key="1">
    <source>
        <dbReference type="PROSITE-ProRule" id="PRU00023"/>
    </source>
</evidence>
<evidence type="ECO:0000313" key="4">
    <source>
        <dbReference type="EnsemblPlants" id="OPUNC03G27000.1"/>
    </source>
</evidence>
<dbReference type="InterPro" id="IPR011990">
    <property type="entry name" value="TPR-like_helical_dom_sf"/>
</dbReference>
<proteinExistence type="predicted"/>
<dbReference type="OMA" id="QYFLATH"/>
<dbReference type="SMART" id="SM00028">
    <property type="entry name" value="TPR"/>
    <property type="match status" value="8"/>
</dbReference>
<dbReference type="HOGENOM" id="CLU_243237_0_0_1"/>
<reference evidence="4" key="2">
    <citation type="submission" date="2018-05" db="EMBL/GenBank/DDBJ databases">
        <title>OpunRS2 (Oryza punctata Reference Sequence Version 2).</title>
        <authorList>
            <person name="Zhang J."/>
            <person name="Kudrna D."/>
            <person name="Lee S."/>
            <person name="Talag J."/>
            <person name="Welchert J."/>
            <person name="Wing R.A."/>
        </authorList>
    </citation>
    <scope>NUCLEOTIDE SEQUENCE [LARGE SCALE GENOMIC DNA]</scope>
</reference>
<sequence length="1342" mass="145265">MPRGRRARVPGGSTANFGAHLIAAQLGMQCRMGPAAAEQMRRVIASSDCDTGRVMRMFGAMEGSDSDSDSDDSAETENVEPLHEAASAGKMDTCKHLVEQLGFDVNAEASDDLGMTPLACAVSKGKAIAVRYFLDKGADPDKQDNIGFTPLHYATKEGYDGLARLLLSRGASVDVISSKGTALHLAASSWKSGIMKILLEHKADPNKVSADSETPLAATLIASDGLNESDVLKCIKLLVKAGANLNRAIPDTPLVIATSKGFVECVEYLLEAGANANIPINNGSKTPIEIAAKSGTRRLVEILFPCTSPIQGVSNWTVEGIITHDKGSDTDKKAQLKSFGANAVEGKDYIGASKFYSEAIQLDPADATLYSNRSFCYLKSGEAREALVDAKTCIGLKPDWPKGYYRKGAALMSLKEYKEACDAFMDGVKLDPASGELHEAFWEAAAALKKKHLAGKAGVFWGLNLYSSEESRRGGSREIVFLKVVAEGNVRRLKEMVNRMGAKDRAKLADMNIDGIGLLQVAANLGKIEVIRYFVEELGFDVNAGCLSAGATALCSAALLGEADAVRYLLDHGADPNKIDETGSVALHCAVKNGYEEVVRLLLSSGARVDIAVAHGTPLHIAVSYGKTGVVKILLAHHADPNNTSGVWGTPILTALHSTKHGLDESDSLECVRLLVKAGANVNYACPNTPLVVATTAGLTDCIKYLLEVHADPNIPDKQSGHTPIEIAASVGRRDHVEILFPFTFPVRAVTNWTVEGITAHGKSRRLIPKDESFSKVSDRKVELKSQGEKAVKIKDYLAASKIYSEALELDYFDATLYSNRSLCYIQIGEAQKALLDAKRCVKLRPKWVKGHYREGAALMLLKEHKKAFEAFLSALKLDPANAEIEKVMWEAVDAMKMDAAVEEKTLDFGFRVGLALRRALPYLNDGGLQSKFFEAATHGDVSRLRELASGKDAEGKARLADDISFSGIGPLQAAARLGEVESCRCMVEELGFDINTGSELGHDEVARLLLSRGASIDIAYFHGTPLHIASAYGKASVMNVLLEHHADPNKVSEELGTPLVATLHATTQGLAESVSLKCVKLLVEAGADVNFSDRDTPLVVAITNGLTDCIKYLLKAGADPNIPTCHCGALPIQLAASYGRRKDVELLFPLTSPIRAVSNWTVEGILSHTKSKHARSKCSKPKDKRDDHNKKAQFKLRGEKAIKDEQDDQNKKAQLKLRGEKAVKRKDYRGASIFYTEAIELDPTDATLYSNRSLCHLQMTDAVAALFDADCCIKSRPEWLKGYYTKGAALMLLKEYEKACDAFMAGLKLDPLNAEMQKVFREAVEAMKKHHVATKSFKPSD</sequence>
<feature type="repeat" description="ANK" evidence="1">
    <location>
        <begin position="686"/>
        <end position="718"/>
    </location>
</feature>
<dbReference type="Pfam" id="PF00023">
    <property type="entry name" value="Ank"/>
    <property type="match status" value="2"/>
</dbReference>
<dbReference type="Pfam" id="PF12796">
    <property type="entry name" value="Ank_2"/>
    <property type="match status" value="5"/>
</dbReference>
<accession>A0A0E0KHF7</accession>
<dbReference type="Pfam" id="PF13181">
    <property type="entry name" value="TPR_8"/>
    <property type="match status" value="3"/>
</dbReference>
<dbReference type="InterPro" id="IPR019734">
    <property type="entry name" value="TPR_rpt"/>
</dbReference>
<dbReference type="EnsemblPlants" id="OPUNC03G27000.1">
    <property type="protein sequence ID" value="OPUNC03G27000.1"/>
    <property type="gene ID" value="OPUNC03G27000"/>
</dbReference>
<feature type="compositionally biased region" description="Acidic residues" evidence="3">
    <location>
        <begin position="64"/>
        <end position="78"/>
    </location>
</feature>
<evidence type="ECO:0000256" key="2">
    <source>
        <dbReference type="PROSITE-ProRule" id="PRU00339"/>
    </source>
</evidence>
<name>A0A0E0KHF7_ORYPU</name>
<dbReference type="PROSITE" id="PS50088">
    <property type="entry name" value="ANK_REPEAT"/>
    <property type="match status" value="10"/>
</dbReference>
<keyword evidence="1" id="KW-0040">ANK repeat</keyword>
<feature type="repeat" description="TPR" evidence="2">
    <location>
        <begin position="1281"/>
        <end position="1314"/>
    </location>
</feature>
<dbReference type="STRING" id="4537.A0A0E0KHF7"/>
<evidence type="ECO:0000313" key="5">
    <source>
        <dbReference type="Proteomes" id="UP000026962"/>
    </source>
</evidence>
<dbReference type="Proteomes" id="UP000026962">
    <property type="component" value="Chromosome 3"/>
</dbReference>
<reference evidence="4" key="1">
    <citation type="submission" date="2015-04" db="UniProtKB">
        <authorList>
            <consortium name="EnsemblPlants"/>
        </authorList>
    </citation>
    <scope>IDENTIFICATION</scope>
</reference>
<feature type="repeat" description="ANK" evidence="1">
    <location>
        <begin position="1094"/>
        <end position="1126"/>
    </location>
</feature>
<feature type="repeat" description="ANK" evidence="1">
    <location>
        <begin position="249"/>
        <end position="281"/>
    </location>
</feature>
<dbReference type="Gramene" id="OPUNC03G27000.1">
    <property type="protein sequence ID" value="OPUNC03G27000.1"/>
    <property type="gene ID" value="OPUNC03G27000"/>
</dbReference>
<feature type="region of interest" description="Disordered" evidence="3">
    <location>
        <begin position="1172"/>
        <end position="1192"/>
    </location>
</feature>
<feature type="repeat" description="ANK" evidence="1">
    <location>
        <begin position="549"/>
        <end position="581"/>
    </location>
</feature>
<protein>
    <submittedName>
        <fullName evidence="4">Uncharacterized protein</fullName>
    </submittedName>
</protein>
<dbReference type="PROSITE" id="PS50005">
    <property type="entry name" value="TPR"/>
    <property type="match status" value="3"/>
</dbReference>
<dbReference type="SMART" id="SM00248">
    <property type="entry name" value="ANK"/>
    <property type="match status" value="17"/>
</dbReference>
<dbReference type="Gene3D" id="1.25.40.10">
    <property type="entry name" value="Tetratricopeptide repeat domain"/>
    <property type="match status" value="3"/>
</dbReference>